<dbReference type="RefSeq" id="WP_188960653.1">
    <property type="nucleotide sequence ID" value="NZ_BMOE01000001.1"/>
</dbReference>
<accession>A0A917UKS4</accession>
<keyword evidence="3" id="KW-1185">Reference proteome</keyword>
<comment type="caution">
    <text evidence="2">The sequence shown here is derived from an EMBL/GenBank/DDBJ whole genome shotgun (WGS) entry which is preliminary data.</text>
</comment>
<evidence type="ECO:0000313" key="2">
    <source>
        <dbReference type="EMBL" id="GGJ64375.1"/>
    </source>
</evidence>
<dbReference type="AlphaFoldDB" id="A0A917UKS4"/>
<gene>
    <name evidence="2" type="ORF">GCM10008939_05380</name>
</gene>
<reference evidence="2" key="2">
    <citation type="submission" date="2020-09" db="EMBL/GenBank/DDBJ databases">
        <authorList>
            <person name="Sun Q."/>
            <person name="Ohkuma M."/>
        </authorList>
    </citation>
    <scope>NUCLEOTIDE SEQUENCE</scope>
    <source>
        <strain evidence="2">JCM 14371</strain>
    </source>
</reference>
<evidence type="ECO:0000313" key="3">
    <source>
        <dbReference type="Proteomes" id="UP000635726"/>
    </source>
</evidence>
<dbReference type="InterPro" id="IPR024775">
    <property type="entry name" value="DinB-like"/>
</dbReference>
<reference evidence="2" key="1">
    <citation type="journal article" date="2014" name="Int. J. Syst. Evol. Microbiol.">
        <title>Complete genome sequence of Corynebacterium casei LMG S-19264T (=DSM 44701T), isolated from a smear-ripened cheese.</title>
        <authorList>
            <consortium name="US DOE Joint Genome Institute (JGI-PGF)"/>
            <person name="Walter F."/>
            <person name="Albersmeier A."/>
            <person name="Kalinowski J."/>
            <person name="Ruckert C."/>
        </authorList>
    </citation>
    <scope>NUCLEOTIDE SEQUENCE</scope>
    <source>
        <strain evidence="2">JCM 14371</strain>
    </source>
</reference>
<evidence type="ECO:0000259" key="1">
    <source>
        <dbReference type="Pfam" id="PF12867"/>
    </source>
</evidence>
<organism evidence="2 3">
    <name type="scientific">Deinococcus aquiradiocola</name>
    <dbReference type="NCBI Taxonomy" id="393059"/>
    <lineage>
        <taxon>Bacteria</taxon>
        <taxon>Thermotogati</taxon>
        <taxon>Deinococcota</taxon>
        <taxon>Deinococci</taxon>
        <taxon>Deinococcales</taxon>
        <taxon>Deinococcaceae</taxon>
        <taxon>Deinococcus</taxon>
    </lineage>
</organism>
<dbReference type="Pfam" id="PF12867">
    <property type="entry name" value="DinB_2"/>
    <property type="match status" value="1"/>
</dbReference>
<dbReference type="InterPro" id="IPR034660">
    <property type="entry name" value="DinB/YfiT-like"/>
</dbReference>
<dbReference type="Gene3D" id="1.20.120.450">
    <property type="entry name" value="dinb family like domain"/>
    <property type="match status" value="1"/>
</dbReference>
<dbReference type="SUPFAM" id="SSF109854">
    <property type="entry name" value="DinB/YfiT-like putative metalloenzymes"/>
    <property type="match status" value="1"/>
</dbReference>
<feature type="domain" description="DinB-like" evidence="1">
    <location>
        <begin position="29"/>
        <end position="144"/>
    </location>
</feature>
<sequence>MTTSNSSQLAFARLLPRLYRGGQAFVGVEASLSDLTPDQAARRPDGLPHSVADLLAHVNWWLGWMLEVIEAGEAAPYPAHASITWPETTAADWERLKGDFYMLLGRVDTHTSRPDLQNPVNHDETLGELLADFALHTAHHFGQIITVRQLIGAWPPASGGDTW</sequence>
<protein>
    <recommendedName>
        <fullName evidence="1">DinB-like domain-containing protein</fullName>
    </recommendedName>
</protein>
<proteinExistence type="predicted"/>
<name>A0A917UKS4_9DEIO</name>
<dbReference type="EMBL" id="BMOE01000001">
    <property type="protein sequence ID" value="GGJ64375.1"/>
    <property type="molecule type" value="Genomic_DNA"/>
</dbReference>
<dbReference type="Proteomes" id="UP000635726">
    <property type="component" value="Unassembled WGS sequence"/>
</dbReference>